<dbReference type="EMBL" id="WIGM01000018">
    <property type="protein sequence ID" value="KAF6844367.1"/>
    <property type="molecule type" value="Genomic_DNA"/>
</dbReference>
<feature type="compositionally biased region" description="Low complexity" evidence="1">
    <location>
        <begin position="1"/>
        <end position="13"/>
    </location>
</feature>
<evidence type="ECO:0000313" key="3">
    <source>
        <dbReference type="Proteomes" id="UP000639643"/>
    </source>
</evidence>
<feature type="region of interest" description="Disordered" evidence="1">
    <location>
        <begin position="1"/>
        <end position="26"/>
    </location>
</feature>
<dbReference type="Proteomes" id="UP000639643">
    <property type="component" value="Unassembled WGS sequence"/>
</dbReference>
<keyword evidence="3" id="KW-1185">Reference proteome</keyword>
<protein>
    <submittedName>
        <fullName evidence="2">Uncharacterized protein</fullName>
    </submittedName>
</protein>
<proteinExistence type="predicted"/>
<dbReference type="AlphaFoldDB" id="A0A8H6NXC7"/>
<organism evidence="2 3">
    <name type="scientific">Colletotrichum musicola</name>
    <dbReference type="NCBI Taxonomy" id="2175873"/>
    <lineage>
        <taxon>Eukaryota</taxon>
        <taxon>Fungi</taxon>
        <taxon>Dikarya</taxon>
        <taxon>Ascomycota</taxon>
        <taxon>Pezizomycotina</taxon>
        <taxon>Sordariomycetes</taxon>
        <taxon>Hypocreomycetidae</taxon>
        <taxon>Glomerellales</taxon>
        <taxon>Glomerellaceae</taxon>
        <taxon>Colletotrichum</taxon>
        <taxon>Colletotrichum orchidearum species complex</taxon>
    </lineage>
</organism>
<accession>A0A8H6NXC7</accession>
<reference evidence="2" key="1">
    <citation type="journal article" date="2020" name="Phytopathology">
        <title>Genome Sequence Resources of Colletotrichum truncatum, C. plurivorum, C. musicola, and C. sojae: Four Species Pathogenic to Soybean (Glycine max).</title>
        <authorList>
            <person name="Rogerio F."/>
            <person name="Boufleur T.R."/>
            <person name="Ciampi-Guillardi M."/>
            <person name="Sukno S.A."/>
            <person name="Thon M.R."/>
            <person name="Massola Junior N.S."/>
            <person name="Baroncelli R."/>
        </authorList>
    </citation>
    <scope>NUCLEOTIDE SEQUENCE</scope>
    <source>
        <strain evidence="2">LFN0074</strain>
    </source>
</reference>
<feature type="compositionally biased region" description="Polar residues" evidence="1">
    <location>
        <begin position="14"/>
        <end position="26"/>
    </location>
</feature>
<evidence type="ECO:0000313" key="2">
    <source>
        <dbReference type="EMBL" id="KAF6844367.1"/>
    </source>
</evidence>
<gene>
    <name evidence="2" type="ORF">CMUS01_01141</name>
</gene>
<sequence length="48" mass="5122">MAPASQEPEPASPTTTRPDSESSVESIAQVCRPYLHAIWDPNGARGRG</sequence>
<comment type="caution">
    <text evidence="2">The sequence shown here is derived from an EMBL/GenBank/DDBJ whole genome shotgun (WGS) entry which is preliminary data.</text>
</comment>
<evidence type="ECO:0000256" key="1">
    <source>
        <dbReference type="SAM" id="MobiDB-lite"/>
    </source>
</evidence>
<name>A0A8H6NXC7_9PEZI</name>